<feature type="transmembrane region" description="Helical" evidence="1">
    <location>
        <begin position="6"/>
        <end position="26"/>
    </location>
</feature>
<keyword evidence="1" id="KW-0812">Transmembrane</keyword>
<evidence type="ECO:0000313" key="2">
    <source>
        <dbReference type="Proteomes" id="UP000887565"/>
    </source>
</evidence>
<proteinExistence type="predicted"/>
<sequence>MILFGGYVIGFYTMMYLINTFVSNVPESVIMKRQRRAHLVAKMFETDWQTSRASFDNRDTTIKHEHQQGACHTQTCEHYDDPLACSCTVRNRFRIKSRTNFVPFTAIVVETSWKG</sequence>
<evidence type="ECO:0000313" key="3">
    <source>
        <dbReference type="WBParaSite" id="nRc.2.0.1.t26317-RA"/>
    </source>
</evidence>
<organism evidence="2 3">
    <name type="scientific">Romanomermis culicivorax</name>
    <name type="common">Nematode worm</name>
    <dbReference type="NCBI Taxonomy" id="13658"/>
    <lineage>
        <taxon>Eukaryota</taxon>
        <taxon>Metazoa</taxon>
        <taxon>Ecdysozoa</taxon>
        <taxon>Nematoda</taxon>
        <taxon>Enoplea</taxon>
        <taxon>Dorylaimia</taxon>
        <taxon>Mermithida</taxon>
        <taxon>Mermithoidea</taxon>
        <taxon>Mermithidae</taxon>
        <taxon>Romanomermis</taxon>
    </lineage>
</organism>
<keyword evidence="1" id="KW-0472">Membrane</keyword>
<keyword evidence="2" id="KW-1185">Reference proteome</keyword>
<dbReference type="WBParaSite" id="nRc.2.0.1.t26317-RA">
    <property type="protein sequence ID" value="nRc.2.0.1.t26317-RA"/>
    <property type="gene ID" value="nRc.2.0.1.g26317"/>
</dbReference>
<reference evidence="3" key="1">
    <citation type="submission" date="2022-11" db="UniProtKB">
        <authorList>
            <consortium name="WormBaseParasite"/>
        </authorList>
    </citation>
    <scope>IDENTIFICATION</scope>
</reference>
<dbReference type="AlphaFoldDB" id="A0A915JJR1"/>
<dbReference type="Proteomes" id="UP000887565">
    <property type="component" value="Unplaced"/>
</dbReference>
<name>A0A915JJR1_ROMCU</name>
<protein>
    <submittedName>
        <fullName evidence="3">Uncharacterized protein</fullName>
    </submittedName>
</protein>
<keyword evidence="1" id="KW-1133">Transmembrane helix</keyword>
<accession>A0A915JJR1</accession>
<evidence type="ECO:0000256" key="1">
    <source>
        <dbReference type="SAM" id="Phobius"/>
    </source>
</evidence>